<dbReference type="AlphaFoldDB" id="A0A9D1TPH0"/>
<dbReference type="HAMAP" id="MF_01147">
    <property type="entry name" value="Lgt"/>
    <property type="match status" value="1"/>
</dbReference>
<feature type="transmembrane region" description="Helical" evidence="7">
    <location>
        <begin position="196"/>
        <end position="213"/>
    </location>
</feature>
<sequence>MLTASFDPVAFTIGSLSVRWYGLMYVVGFLLGWFLGRQRAARFGWEPRDVDDLVTLSMLGCVLGGRLGYIIFYDLPVYLADPSEILRFWNGGMSFHGAAIGLSLSFLYFGRTRKKRFIDIADFITPLIPPGLFFGRIGNFINGELWGKVTTAPWGVIFPHAGPYPRHPSQLYEAFLEGVVLFVLLMWFSARPRRRGQIAGLFAMGYGISRFCVEFVRMPDVQLGYLAMQWLTMGQLLSLPLIAIGCWLFFCEHRG</sequence>
<name>A0A9D1TPH0_9BACT</name>
<dbReference type="GO" id="GO:0008961">
    <property type="term" value="F:phosphatidylglycerol-prolipoprotein diacylglyceryl transferase activity"/>
    <property type="evidence" value="ECO:0007669"/>
    <property type="project" value="UniProtKB-UniRule"/>
</dbReference>
<evidence type="ECO:0000313" key="8">
    <source>
        <dbReference type="EMBL" id="HIW00680.1"/>
    </source>
</evidence>
<comment type="catalytic activity">
    <reaction evidence="7">
        <text>L-cysteinyl-[prolipoprotein] + a 1,2-diacyl-sn-glycero-3-phospho-(1'-sn-glycerol) = an S-1,2-diacyl-sn-glyceryl-L-cysteinyl-[prolipoprotein] + sn-glycerol 1-phosphate + H(+)</text>
        <dbReference type="Rhea" id="RHEA:56712"/>
        <dbReference type="Rhea" id="RHEA-COMP:14679"/>
        <dbReference type="Rhea" id="RHEA-COMP:14680"/>
        <dbReference type="ChEBI" id="CHEBI:15378"/>
        <dbReference type="ChEBI" id="CHEBI:29950"/>
        <dbReference type="ChEBI" id="CHEBI:57685"/>
        <dbReference type="ChEBI" id="CHEBI:64716"/>
        <dbReference type="ChEBI" id="CHEBI:140658"/>
        <dbReference type="EC" id="2.5.1.145"/>
    </reaction>
</comment>
<dbReference type="EC" id="2.5.1.145" evidence="7"/>
<proteinExistence type="inferred from homology"/>
<evidence type="ECO:0000256" key="4">
    <source>
        <dbReference type="ARBA" id="ARBA00022692"/>
    </source>
</evidence>
<organism evidence="8 9">
    <name type="scientific">Candidatus Desulfovibrio intestinipullorum</name>
    <dbReference type="NCBI Taxonomy" id="2838536"/>
    <lineage>
        <taxon>Bacteria</taxon>
        <taxon>Pseudomonadati</taxon>
        <taxon>Thermodesulfobacteriota</taxon>
        <taxon>Desulfovibrionia</taxon>
        <taxon>Desulfovibrionales</taxon>
        <taxon>Desulfovibrionaceae</taxon>
        <taxon>Desulfovibrio</taxon>
    </lineage>
</organism>
<reference evidence="8" key="2">
    <citation type="submission" date="2021-04" db="EMBL/GenBank/DDBJ databases">
        <authorList>
            <person name="Gilroy R."/>
        </authorList>
    </citation>
    <scope>NUCLEOTIDE SEQUENCE</scope>
    <source>
        <strain evidence="8">ChiHecec2B26-446</strain>
    </source>
</reference>
<evidence type="ECO:0000256" key="6">
    <source>
        <dbReference type="ARBA" id="ARBA00023136"/>
    </source>
</evidence>
<comment type="caution">
    <text evidence="8">The sequence shown here is derived from an EMBL/GenBank/DDBJ whole genome shotgun (WGS) entry which is preliminary data.</text>
</comment>
<comment type="similarity">
    <text evidence="1 7">Belongs to the Lgt family.</text>
</comment>
<keyword evidence="3 7" id="KW-0808">Transferase</keyword>
<accession>A0A9D1TPH0</accession>
<dbReference type="GO" id="GO:0005886">
    <property type="term" value="C:plasma membrane"/>
    <property type="evidence" value="ECO:0007669"/>
    <property type="project" value="UniProtKB-SubCell"/>
</dbReference>
<dbReference type="InterPro" id="IPR001640">
    <property type="entry name" value="Lgt"/>
</dbReference>
<dbReference type="PROSITE" id="PS01311">
    <property type="entry name" value="LGT"/>
    <property type="match status" value="1"/>
</dbReference>
<dbReference type="GO" id="GO:0042158">
    <property type="term" value="P:lipoprotein biosynthetic process"/>
    <property type="evidence" value="ECO:0007669"/>
    <property type="project" value="UniProtKB-UniRule"/>
</dbReference>
<keyword evidence="6 7" id="KW-0472">Membrane</keyword>
<dbReference type="PANTHER" id="PTHR30589:SF0">
    <property type="entry name" value="PHOSPHATIDYLGLYCEROL--PROLIPOPROTEIN DIACYLGLYCERYL TRANSFERASE"/>
    <property type="match status" value="1"/>
</dbReference>
<feature type="binding site" evidence="7">
    <location>
        <position position="136"/>
    </location>
    <ligand>
        <name>a 1,2-diacyl-sn-glycero-3-phospho-(1'-sn-glycerol)</name>
        <dbReference type="ChEBI" id="CHEBI:64716"/>
    </ligand>
</feature>
<reference evidence="8" key="1">
    <citation type="journal article" date="2021" name="PeerJ">
        <title>Extensive microbial diversity within the chicken gut microbiome revealed by metagenomics and culture.</title>
        <authorList>
            <person name="Gilroy R."/>
            <person name="Ravi A."/>
            <person name="Getino M."/>
            <person name="Pursley I."/>
            <person name="Horton D.L."/>
            <person name="Alikhan N.F."/>
            <person name="Baker D."/>
            <person name="Gharbi K."/>
            <person name="Hall N."/>
            <person name="Watson M."/>
            <person name="Adriaenssens E.M."/>
            <person name="Foster-Nyarko E."/>
            <person name="Jarju S."/>
            <person name="Secka A."/>
            <person name="Antonio M."/>
            <person name="Oren A."/>
            <person name="Chaudhuri R.R."/>
            <person name="La Ragione R."/>
            <person name="Hildebrand F."/>
            <person name="Pallen M.J."/>
        </authorList>
    </citation>
    <scope>NUCLEOTIDE SEQUENCE</scope>
    <source>
        <strain evidence="8">ChiHecec2B26-446</strain>
    </source>
</reference>
<evidence type="ECO:0000256" key="2">
    <source>
        <dbReference type="ARBA" id="ARBA00022475"/>
    </source>
</evidence>
<feature type="transmembrane region" description="Helical" evidence="7">
    <location>
        <begin position="56"/>
        <end position="73"/>
    </location>
</feature>
<keyword evidence="4 7" id="KW-0812">Transmembrane</keyword>
<dbReference type="Proteomes" id="UP000886752">
    <property type="component" value="Unassembled WGS sequence"/>
</dbReference>
<dbReference type="PANTHER" id="PTHR30589">
    <property type="entry name" value="PROLIPOPROTEIN DIACYLGLYCERYL TRANSFERASE"/>
    <property type="match status" value="1"/>
</dbReference>
<gene>
    <name evidence="7 8" type="primary">lgt</name>
    <name evidence="8" type="ORF">H9894_05750</name>
</gene>
<comment type="subcellular location">
    <subcellularLocation>
        <location evidence="7">Cell membrane</location>
        <topology evidence="7">Multi-pass membrane protein</topology>
    </subcellularLocation>
</comment>
<keyword evidence="2 7" id="KW-1003">Cell membrane</keyword>
<feature type="transmembrane region" description="Helical" evidence="7">
    <location>
        <begin position="225"/>
        <end position="250"/>
    </location>
</feature>
<protein>
    <recommendedName>
        <fullName evidence="7">Phosphatidylglycerol--prolipoprotein diacylglyceryl transferase</fullName>
        <ecNumber evidence="7">2.5.1.145</ecNumber>
    </recommendedName>
</protein>
<evidence type="ECO:0000256" key="7">
    <source>
        <dbReference type="HAMAP-Rule" id="MF_01147"/>
    </source>
</evidence>
<comment type="pathway">
    <text evidence="7">Protein modification; lipoprotein biosynthesis (diacylglyceryl transfer).</text>
</comment>
<dbReference type="EMBL" id="DXHV01000058">
    <property type="protein sequence ID" value="HIW00680.1"/>
    <property type="molecule type" value="Genomic_DNA"/>
</dbReference>
<evidence type="ECO:0000313" key="9">
    <source>
        <dbReference type="Proteomes" id="UP000886752"/>
    </source>
</evidence>
<evidence type="ECO:0000256" key="1">
    <source>
        <dbReference type="ARBA" id="ARBA00007150"/>
    </source>
</evidence>
<dbReference type="NCBIfam" id="TIGR00544">
    <property type="entry name" value="lgt"/>
    <property type="match status" value="1"/>
</dbReference>
<evidence type="ECO:0000256" key="3">
    <source>
        <dbReference type="ARBA" id="ARBA00022679"/>
    </source>
</evidence>
<dbReference type="Pfam" id="PF01790">
    <property type="entry name" value="LGT"/>
    <property type="match status" value="1"/>
</dbReference>
<evidence type="ECO:0000256" key="5">
    <source>
        <dbReference type="ARBA" id="ARBA00022989"/>
    </source>
</evidence>
<comment type="function">
    <text evidence="7">Catalyzes the transfer of the diacylglyceryl group from phosphatidylglycerol to the sulfhydryl group of the N-terminal cysteine of a prolipoprotein, the first step in the formation of mature lipoproteins.</text>
</comment>
<feature type="transmembrane region" description="Helical" evidence="7">
    <location>
        <begin position="20"/>
        <end position="36"/>
    </location>
</feature>
<feature type="transmembrane region" description="Helical" evidence="7">
    <location>
        <begin position="93"/>
        <end position="110"/>
    </location>
</feature>
<keyword evidence="5 7" id="KW-1133">Transmembrane helix</keyword>